<comment type="caution">
    <text evidence="7">The sequence shown here is derived from an EMBL/GenBank/DDBJ whole genome shotgun (WGS) entry which is preliminary data.</text>
</comment>
<feature type="domain" description="Cytochrome c" evidence="5">
    <location>
        <begin position="46"/>
        <end position="145"/>
    </location>
</feature>
<dbReference type="EMBL" id="JAIXNE010000002">
    <property type="protein sequence ID" value="MCA6075079.1"/>
    <property type="molecule type" value="Genomic_DNA"/>
</dbReference>
<proteinExistence type="predicted"/>
<evidence type="ECO:0000256" key="1">
    <source>
        <dbReference type="ARBA" id="ARBA00022617"/>
    </source>
</evidence>
<evidence type="ECO:0000256" key="2">
    <source>
        <dbReference type="ARBA" id="ARBA00022723"/>
    </source>
</evidence>
<dbReference type="InterPro" id="IPR036909">
    <property type="entry name" value="Cyt_c-like_dom_sf"/>
</dbReference>
<evidence type="ECO:0000259" key="5">
    <source>
        <dbReference type="PROSITE" id="PS51007"/>
    </source>
</evidence>
<accession>A0A9X1HRC2</accession>
<dbReference type="Pfam" id="PF00034">
    <property type="entry name" value="Cytochrom_C"/>
    <property type="match status" value="1"/>
</dbReference>
<keyword evidence="9" id="KW-1185">Reference proteome</keyword>
<dbReference type="Gene3D" id="1.10.760.10">
    <property type="entry name" value="Cytochrome c-like domain"/>
    <property type="match status" value="2"/>
</dbReference>
<dbReference type="EMBL" id="JAIXNE010000003">
    <property type="protein sequence ID" value="MCA6076256.1"/>
    <property type="molecule type" value="Genomic_DNA"/>
</dbReference>
<dbReference type="GO" id="GO:0009055">
    <property type="term" value="F:electron transfer activity"/>
    <property type="evidence" value="ECO:0007669"/>
    <property type="project" value="InterPro"/>
</dbReference>
<evidence type="ECO:0000256" key="3">
    <source>
        <dbReference type="ARBA" id="ARBA00023004"/>
    </source>
</evidence>
<dbReference type="InterPro" id="IPR009056">
    <property type="entry name" value="Cyt_c-like_dom"/>
</dbReference>
<evidence type="ECO:0000313" key="9">
    <source>
        <dbReference type="Proteomes" id="UP001139409"/>
    </source>
</evidence>
<keyword evidence="1 4" id="KW-0349">Heme</keyword>
<dbReference type="InterPro" id="IPR051459">
    <property type="entry name" value="Cytochrome_c-type_DH"/>
</dbReference>
<dbReference type="Proteomes" id="UP001139409">
    <property type="component" value="Unassembled WGS sequence"/>
</dbReference>
<dbReference type="PANTHER" id="PTHR35008">
    <property type="entry name" value="BLL4482 PROTEIN-RELATED"/>
    <property type="match status" value="1"/>
</dbReference>
<dbReference type="SUPFAM" id="SSF46626">
    <property type="entry name" value="Cytochrome c"/>
    <property type="match status" value="2"/>
</dbReference>
<dbReference type="PROSITE" id="PS51007">
    <property type="entry name" value="CYTC"/>
    <property type="match status" value="2"/>
</dbReference>
<evidence type="ECO:0000313" key="6">
    <source>
        <dbReference type="EMBL" id="MCA6075079.1"/>
    </source>
</evidence>
<dbReference type="GO" id="GO:0020037">
    <property type="term" value="F:heme binding"/>
    <property type="evidence" value="ECO:0007669"/>
    <property type="project" value="InterPro"/>
</dbReference>
<dbReference type="EMBL" id="JAIXNE010000004">
    <property type="protein sequence ID" value="MCA6077384.1"/>
    <property type="molecule type" value="Genomic_DNA"/>
</dbReference>
<dbReference type="RefSeq" id="WP_225698185.1">
    <property type="nucleotide sequence ID" value="NZ_JAIXNE010000002.1"/>
</dbReference>
<protein>
    <submittedName>
        <fullName evidence="7">Cytochrome c</fullName>
    </submittedName>
</protein>
<organism evidence="7 9">
    <name type="scientific">Fulvivirga sedimenti</name>
    <dbReference type="NCBI Taxonomy" id="2879465"/>
    <lineage>
        <taxon>Bacteria</taxon>
        <taxon>Pseudomonadati</taxon>
        <taxon>Bacteroidota</taxon>
        <taxon>Cytophagia</taxon>
        <taxon>Cytophagales</taxon>
        <taxon>Fulvivirgaceae</taxon>
        <taxon>Fulvivirga</taxon>
    </lineage>
</organism>
<sequence>MLKRILLGLVAVIVIALLVSFTYVQFTWDKVYDIPYPSLTSSTDSAVIALGEYYVNGPAHCSTCHTENLSGGETFNMGPMGEVTTANLTPDSETGIGRYEDKEIFRMMRHAVKPNGRASIALMMPFWNMADDDMIAVVSYLRSLEPVKKEIPPPNWSMMGKVLRSFSSTFEPVYEPSPMKKAPPMEATVERGKYLANFVANCVACHTKRDDMTFQAIAPEFSGGLLMETDAEYNIANGLDPNLMFETPNLTPHPQSKLAQFKTMEDWITRFRAGRVFATSPMSWEWFSRMTDEDLGAIYVYLNSLDPVENNIVSTAFIKTEE</sequence>
<evidence type="ECO:0000313" key="8">
    <source>
        <dbReference type="EMBL" id="MCA6077384.1"/>
    </source>
</evidence>
<keyword evidence="2 4" id="KW-0479">Metal-binding</keyword>
<dbReference type="GO" id="GO:0046872">
    <property type="term" value="F:metal ion binding"/>
    <property type="evidence" value="ECO:0007669"/>
    <property type="project" value="UniProtKB-KW"/>
</dbReference>
<reference evidence="7" key="1">
    <citation type="submission" date="2021-09" db="EMBL/GenBank/DDBJ databases">
        <title>Fulvivirga sp. isolated from coastal sediment.</title>
        <authorList>
            <person name="Yu H."/>
        </authorList>
    </citation>
    <scope>NUCLEOTIDE SEQUENCE</scope>
    <source>
        <strain evidence="7">1062</strain>
    </source>
</reference>
<dbReference type="AlphaFoldDB" id="A0A9X1HRC2"/>
<keyword evidence="3 4" id="KW-0408">Iron</keyword>
<feature type="domain" description="Cytochrome c" evidence="5">
    <location>
        <begin position="187"/>
        <end position="306"/>
    </location>
</feature>
<evidence type="ECO:0000313" key="7">
    <source>
        <dbReference type="EMBL" id="MCA6076256.1"/>
    </source>
</evidence>
<dbReference type="PANTHER" id="PTHR35008:SF8">
    <property type="entry name" value="ALCOHOL DEHYDROGENASE CYTOCHROME C SUBUNIT"/>
    <property type="match status" value="1"/>
</dbReference>
<name>A0A9X1HRC2_9BACT</name>
<evidence type="ECO:0000256" key="4">
    <source>
        <dbReference type="PROSITE-ProRule" id="PRU00433"/>
    </source>
</evidence>
<gene>
    <name evidence="6" type="ORF">LDX50_09370</name>
    <name evidence="7" type="ORF">LDX50_15340</name>
    <name evidence="8" type="ORF">LDX50_21060</name>
</gene>